<dbReference type="AlphaFoldDB" id="A0A165D1D6"/>
<sequence>MAQQYPMEAKVLDHLQLWHRGTIFGLDILKQLVVLLFWIAVLRAVLMADTWLKPQSSSI</sequence>
<dbReference type="EMBL" id="KV424087">
    <property type="protein sequence ID" value="KZT51854.1"/>
    <property type="molecule type" value="Genomic_DNA"/>
</dbReference>
<evidence type="ECO:0000313" key="2">
    <source>
        <dbReference type="EMBL" id="KZT51854.1"/>
    </source>
</evidence>
<feature type="transmembrane region" description="Helical" evidence="1">
    <location>
        <begin position="28"/>
        <end position="46"/>
    </location>
</feature>
<dbReference type="Proteomes" id="UP000076842">
    <property type="component" value="Unassembled WGS sequence"/>
</dbReference>
<gene>
    <name evidence="2" type="ORF">CALCODRAFT_502993</name>
</gene>
<reference evidence="2 3" key="1">
    <citation type="journal article" date="2016" name="Mol. Biol. Evol.">
        <title>Comparative Genomics of Early-Diverging Mushroom-Forming Fungi Provides Insights into the Origins of Lignocellulose Decay Capabilities.</title>
        <authorList>
            <person name="Nagy L.G."/>
            <person name="Riley R."/>
            <person name="Tritt A."/>
            <person name="Adam C."/>
            <person name="Daum C."/>
            <person name="Floudas D."/>
            <person name="Sun H."/>
            <person name="Yadav J.S."/>
            <person name="Pangilinan J."/>
            <person name="Larsson K.H."/>
            <person name="Matsuura K."/>
            <person name="Barry K."/>
            <person name="Labutti K."/>
            <person name="Kuo R."/>
            <person name="Ohm R.A."/>
            <person name="Bhattacharya S.S."/>
            <person name="Shirouzu T."/>
            <person name="Yoshinaga Y."/>
            <person name="Martin F.M."/>
            <person name="Grigoriev I.V."/>
            <person name="Hibbett D.S."/>
        </authorList>
    </citation>
    <scope>NUCLEOTIDE SEQUENCE [LARGE SCALE GENOMIC DNA]</scope>
    <source>
        <strain evidence="2 3">HHB12733</strain>
    </source>
</reference>
<evidence type="ECO:0000313" key="3">
    <source>
        <dbReference type="Proteomes" id="UP000076842"/>
    </source>
</evidence>
<keyword evidence="1" id="KW-1133">Transmembrane helix</keyword>
<name>A0A165D1D6_9BASI</name>
<proteinExistence type="predicted"/>
<protein>
    <submittedName>
        <fullName evidence="2">Uncharacterized protein</fullName>
    </submittedName>
</protein>
<keyword evidence="1" id="KW-0812">Transmembrane</keyword>
<organism evidence="2 3">
    <name type="scientific">Calocera cornea HHB12733</name>
    <dbReference type="NCBI Taxonomy" id="1353952"/>
    <lineage>
        <taxon>Eukaryota</taxon>
        <taxon>Fungi</taxon>
        <taxon>Dikarya</taxon>
        <taxon>Basidiomycota</taxon>
        <taxon>Agaricomycotina</taxon>
        <taxon>Dacrymycetes</taxon>
        <taxon>Dacrymycetales</taxon>
        <taxon>Dacrymycetaceae</taxon>
        <taxon>Calocera</taxon>
    </lineage>
</organism>
<evidence type="ECO:0000256" key="1">
    <source>
        <dbReference type="SAM" id="Phobius"/>
    </source>
</evidence>
<keyword evidence="3" id="KW-1185">Reference proteome</keyword>
<dbReference type="InParanoid" id="A0A165D1D6"/>
<accession>A0A165D1D6</accession>
<keyword evidence="1" id="KW-0472">Membrane</keyword>